<reference evidence="2 3" key="1">
    <citation type="submission" date="2024-09" db="EMBL/GenBank/DDBJ databases">
        <authorList>
            <person name="Lee S.D."/>
        </authorList>
    </citation>
    <scope>NUCLEOTIDE SEQUENCE [LARGE SCALE GENOMIC DNA]</scope>
    <source>
        <strain evidence="2 3">N1-5</strain>
    </source>
</reference>
<accession>A0ABV6UP42</accession>
<dbReference type="Proteomes" id="UP001592528">
    <property type="component" value="Unassembled WGS sequence"/>
</dbReference>
<protein>
    <recommendedName>
        <fullName evidence="4">MarR family transcriptional regulator</fullName>
    </recommendedName>
</protein>
<evidence type="ECO:0000313" key="3">
    <source>
        <dbReference type="Proteomes" id="UP001592528"/>
    </source>
</evidence>
<gene>
    <name evidence="2" type="ORF">ACEZDJ_18020</name>
</gene>
<name>A0ABV6UP42_9ACTN</name>
<feature type="compositionally biased region" description="Polar residues" evidence="1">
    <location>
        <begin position="102"/>
        <end position="111"/>
    </location>
</feature>
<feature type="region of interest" description="Disordered" evidence="1">
    <location>
        <begin position="96"/>
        <end position="127"/>
    </location>
</feature>
<feature type="compositionally biased region" description="Low complexity" evidence="1">
    <location>
        <begin position="112"/>
        <end position="125"/>
    </location>
</feature>
<organism evidence="2 3">
    <name type="scientific">Streptacidiphilus cavernicola</name>
    <dbReference type="NCBI Taxonomy" id="3342716"/>
    <lineage>
        <taxon>Bacteria</taxon>
        <taxon>Bacillati</taxon>
        <taxon>Actinomycetota</taxon>
        <taxon>Actinomycetes</taxon>
        <taxon>Kitasatosporales</taxon>
        <taxon>Streptomycetaceae</taxon>
        <taxon>Streptacidiphilus</taxon>
    </lineage>
</organism>
<keyword evidence="3" id="KW-1185">Reference proteome</keyword>
<sequence>MARTMTPEERAAYGAQMRAELESIMDRAYAAMTTDPQFWTAVMRTAAALPDRSTGNAIAIAAQCPQATCVKAVADWRKVGRGPAKGSRSIRIWTPIKRRTDASTAEGGTTEAQPAPADAPAGSAPQRVSGFKAGPVFDLSQTDGDPWAPPARDHFPAEVLRDVLVTQYRRKYAEDPETSGGFNFAQETPENAVLIMLYGHAWRRIPAAECIAPGQHEAEVASAAHVAALMLGIAPGPAAMPPLAGIITDGKKPPIYDAAVRAVEAGRIIEAAVTAEARELIGALAS</sequence>
<evidence type="ECO:0008006" key="4">
    <source>
        <dbReference type="Google" id="ProtNLM"/>
    </source>
</evidence>
<comment type="caution">
    <text evidence="2">The sequence shown here is derived from an EMBL/GenBank/DDBJ whole genome shotgun (WGS) entry which is preliminary data.</text>
</comment>
<evidence type="ECO:0000313" key="2">
    <source>
        <dbReference type="EMBL" id="MFC1403189.1"/>
    </source>
</evidence>
<evidence type="ECO:0000256" key="1">
    <source>
        <dbReference type="SAM" id="MobiDB-lite"/>
    </source>
</evidence>
<dbReference type="EMBL" id="JBHEZZ010000009">
    <property type="protein sequence ID" value="MFC1403189.1"/>
    <property type="molecule type" value="Genomic_DNA"/>
</dbReference>
<dbReference type="RefSeq" id="WP_030254609.1">
    <property type="nucleotide sequence ID" value="NZ_JBHEZZ010000009.1"/>
</dbReference>
<proteinExistence type="predicted"/>